<dbReference type="SUPFAM" id="SSF52540">
    <property type="entry name" value="P-loop containing nucleoside triphosphate hydrolases"/>
    <property type="match status" value="1"/>
</dbReference>
<gene>
    <name evidence="8" type="primary">traG</name>
    <name evidence="8" type="ORF">GCM10011335_48360</name>
</gene>
<dbReference type="AlphaFoldDB" id="A0A916YCB2"/>
<keyword evidence="9" id="KW-1185">Reference proteome</keyword>
<comment type="subcellular location">
    <subcellularLocation>
        <location evidence="1">Cell membrane</location>
        <topology evidence="1">Multi-pass membrane protein</topology>
    </subcellularLocation>
</comment>
<evidence type="ECO:0000256" key="7">
    <source>
        <dbReference type="SAM" id="MobiDB-lite"/>
    </source>
</evidence>
<evidence type="ECO:0000256" key="1">
    <source>
        <dbReference type="ARBA" id="ARBA00004651"/>
    </source>
</evidence>
<organism evidence="8 9">
    <name type="scientific">Aureimonas glaciei</name>
    <dbReference type="NCBI Taxonomy" id="1776957"/>
    <lineage>
        <taxon>Bacteria</taxon>
        <taxon>Pseudomonadati</taxon>
        <taxon>Pseudomonadota</taxon>
        <taxon>Alphaproteobacteria</taxon>
        <taxon>Hyphomicrobiales</taxon>
        <taxon>Aurantimonadaceae</taxon>
        <taxon>Aureimonas</taxon>
    </lineage>
</organism>
<reference evidence="8" key="2">
    <citation type="submission" date="2020-09" db="EMBL/GenBank/DDBJ databases">
        <authorList>
            <person name="Sun Q."/>
            <person name="Zhou Y."/>
        </authorList>
    </citation>
    <scope>NUCLEOTIDE SEQUENCE</scope>
    <source>
        <strain evidence="8">CGMCC 1.15493</strain>
    </source>
</reference>
<sequence>MIGIPLLVGFMAIGLPFCEAVVHGFDTDAWPPETVLPTTWFAHFVGSNVLEISRTFHRLATSTHPAFANGGAWVFWSLLPAWLVVAVLLASPKIDRPWRDPATIFGGARFANPAEIAGMKNGIEIGHADDPDQIVRVEVEGNLLSIAPPRSGKTSGLIINNLLAQDDNLSWNGSAIVIDPKGEVYKAVRKRRAHFGREIFVLDMRQGSKKSSQWNPLASADTNDVLGLMRVARALIPEMSGESLYFRERAVSLLAGVIAAAVHEAKTEGRRASPADVERLLNDEEATLALVAGQDVPLLRSLARDLTLDERIRGSIISTAKLGTQWLLDPYLRALTEESTLNLEAVARGQADLFVIVPTEHFETISPVLRWLLSDLFTAVRRLRKPDDRRILLLIDEAASLGGFSQLPVALGELPGLGLSIWTFWQSRSQIVKAYGEAGADLFGTTAEFSTFSDVGGLDTGSPEFFSKLLGDITVDVPGTSEQKAEGKSSFTSSTGKQATRLVPPGDMSQFTDDRLILIPNSRRYARRPVCLDKIRYFEESRFKGLATFIKPAGRKG</sequence>
<dbReference type="InterPro" id="IPR027417">
    <property type="entry name" value="P-loop_NTPase"/>
</dbReference>
<dbReference type="Pfam" id="PF02534">
    <property type="entry name" value="T4SS-DNA_transf"/>
    <property type="match status" value="1"/>
</dbReference>
<evidence type="ECO:0000313" key="9">
    <source>
        <dbReference type="Proteomes" id="UP000613160"/>
    </source>
</evidence>
<keyword evidence="4" id="KW-0812">Transmembrane</keyword>
<evidence type="ECO:0000256" key="5">
    <source>
        <dbReference type="ARBA" id="ARBA00022989"/>
    </source>
</evidence>
<dbReference type="CDD" id="cd01127">
    <property type="entry name" value="TrwB_TraG_TraD_VirD4"/>
    <property type="match status" value="2"/>
</dbReference>
<evidence type="ECO:0000313" key="8">
    <source>
        <dbReference type="EMBL" id="GGD40015.1"/>
    </source>
</evidence>
<proteinExistence type="inferred from homology"/>
<comment type="similarity">
    <text evidence="2">Belongs to the VirD4/TraG family.</text>
</comment>
<dbReference type="InterPro" id="IPR051539">
    <property type="entry name" value="T4SS-coupling_protein"/>
</dbReference>
<comment type="caution">
    <text evidence="8">The sequence shown here is derived from an EMBL/GenBank/DDBJ whole genome shotgun (WGS) entry which is preliminary data.</text>
</comment>
<accession>A0A916YCB2</accession>
<keyword evidence="5" id="KW-1133">Transmembrane helix</keyword>
<reference evidence="8" key="1">
    <citation type="journal article" date="2014" name="Int. J. Syst. Evol. Microbiol.">
        <title>Complete genome sequence of Corynebacterium casei LMG S-19264T (=DSM 44701T), isolated from a smear-ripened cheese.</title>
        <authorList>
            <consortium name="US DOE Joint Genome Institute (JGI-PGF)"/>
            <person name="Walter F."/>
            <person name="Albersmeier A."/>
            <person name="Kalinowski J."/>
            <person name="Ruckert C."/>
        </authorList>
    </citation>
    <scope>NUCLEOTIDE SEQUENCE</scope>
    <source>
        <strain evidence="8">CGMCC 1.15493</strain>
    </source>
</reference>
<evidence type="ECO:0000256" key="6">
    <source>
        <dbReference type="ARBA" id="ARBA00023136"/>
    </source>
</evidence>
<dbReference type="PANTHER" id="PTHR37937:SF1">
    <property type="entry name" value="CONJUGATIVE TRANSFER: DNA TRANSPORT"/>
    <property type="match status" value="1"/>
</dbReference>
<dbReference type="InterPro" id="IPR003688">
    <property type="entry name" value="TraG/VirD4"/>
</dbReference>
<evidence type="ECO:0000256" key="2">
    <source>
        <dbReference type="ARBA" id="ARBA00008806"/>
    </source>
</evidence>
<feature type="compositionally biased region" description="Polar residues" evidence="7">
    <location>
        <begin position="489"/>
        <end position="498"/>
    </location>
</feature>
<evidence type="ECO:0000256" key="4">
    <source>
        <dbReference type="ARBA" id="ARBA00022692"/>
    </source>
</evidence>
<evidence type="ECO:0000256" key="3">
    <source>
        <dbReference type="ARBA" id="ARBA00022475"/>
    </source>
</evidence>
<dbReference type="EMBL" id="BMJJ01000016">
    <property type="protein sequence ID" value="GGD40015.1"/>
    <property type="molecule type" value="Genomic_DNA"/>
</dbReference>
<dbReference type="Gene3D" id="3.40.50.300">
    <property type="entry name" value="P-loop containing nucleotide triphosphate hydrolases"/>
    <property type="match status" value="1"/>
</dbReference>
<feature type="region of interest" description="Disordered" evidence="7">
    <location>
        <begin position="479"/>
        <end position="508"/>
    </location>
</feature>
<keyword evidence="3" id="KW-1003">Cell membrane</keyword>
<protein>
    <submittedName>
        <fullName evidence="8">Conjugal transfer protein TraG</fullName>
    </submittedName>
</protein>
<keyword evidence="6" id="KW-0472">Membrane</keyword>
<dbReference type="GO" id="GO:0005886">
    <property type="term" value="C:plasma membrane"/>
    <property type="evidence" value="ECO:0007669"/>
    <property type="project" value="UniProtKB-SubCell"/>
</dbReference>
<name>A0A916YCB2_9HYPH</name>
<dbReference type="Proteomes" id="UP000613160">
    <property type="component" value="Unassembled WGS sequence"/>
</dbReference>
<dbReference type="PANTHER" id="PTHR37937">
    <property type="entry name" value="CONJUGATIVE TRANSFER: DNA TRANSPORT"/>
    <property type="match status" value="1"/>
</dbReference>